<dbReference type="InParanoid" id="Q6CXV5"/>
<dbReference type="AlphaFoldDB" id="Q6CXV5"/>
<dbReference type="EMBL" id="CR382121">
    <property type="protein sequence ID" value="CAH02822.1"/>
    <property type="molecule type" value="Genomic_DNA"/>
</dbReference>
<proteinExistence type="predicted"/>
<name>Q6CXV5_KLULA</name>
<dbReference type="Proteomes" id="UP000000598">
    <property type="component" value="Chromosome A"/>
</dbReference>
<sequence length="373" mass="41861">MARTTTKRNVSAATRPQRKNPLRFKPGNSGPKYNRPNAAGPKKTDHMIAATSTNANQTSNSDKSSKFLPMSGHEMNAAKYIMELTRLGYSFDKVQKGSKSNYNFLSKMYNALRLPVNIDSGDISSNEENDVKIAVKENLLTKPTAFQNSIEKQETPKLSQNETEATEFNQSTSAPNVSNTKNRSFALPEERELTAIDSIASEMNEEKLGMALYEQTSRILMKTRLNLLKLKAAANKRVPKFSKELEASLKKKKDLLISDIESFYSTIGLRDEFAPGMNDDFIELGDSFMDKSNHDEHIVNDENELPKRLQSPDQHISMANSKTYQLNLNQASNGLVEPSTIIQDSVIKLKKSTPDHFTPYQSLNLTKRTQPNT</sequence>
<protein>
    <submittedName>
        <fullName evidence="2">KLLA0A05302p</fullName>
    </submittedName>
</protein>
<feature type="region of interest" description="Disordered" evidence="1">
    <location>
        <begin position="1"/>
        <end position="45"/>
    </location>
</feature>
<dbReference type="HOGENOM" id="CLU_741987_0_0_1"/>
<accession>Q6CXV5</accession>
<evidence type="ECO:0000256" key="1">
    <source>
        <dbReference type="SAM" id="MobiDB-lite"/>
    </source>
</evidence>
<feature type="region of interest" description="Disordered" evidence="1">
    <location>
        <begin position="152"/>
        <end position="181"/>
    </location>
</feature>
<evidence type="ECO:0000313" key="3">
    <source>
        <dbReference type="Proteomes" id="UP000000598"/>
    </source>
</evidence>
<dbReference type="GeneID" id="2896808"/>
<gene>
    <name evidence="2" type="ORF">KLLA0_A05302g</name>
</gene>
<evidence type="ECO:0000313" key="2">
    <source>
        <dbReference type="EMBL" id="CAH02822.1"/>
    </source>
</evidence>
<organism evidence="2 3">
    <name type="scientific">Kluyveromyces lactis (strain ATCC 8585 / CBS 2359 / DSM 70799 / NBRC 1267 / NRRL Y-1140 / WM37)</name>
    <name type="common">Yeast</name>
    <name type="synonym">Candida sphaerica</name>
    <dbReference type="NCBI Taxonomy" id="284590"/>
    <lineage>
        <taxon>Eukaryota</taxon>
        <taxon>Fungi</taxon>
        <taxon>Dikarya</taxon>
        <taxon>Ascomycota</taxon>
        <taxon>Saccharomycotina</taxon>
        <taxon>Saccharomycetes</taxon>
        <taxon>Saccharomycetales</taxon>
        <taxon>Saccharomycetaceae</taxon>
        <taxon>Kluyveromyces</taxon>
    </lineage>
</organism>
<keyword evidence="3" id="KW-1185">Reference proteome</keyword>
<dbReference type="RefSeq" id="XP_451234.1">
    <property type="nucleotide sequence ID" value="XM_451234.1"/>
</dbReference>
<dbReference type="PaxDb" id="284590-Q6CXV5"/>
<dbReference type="KEGG" id="kla:KLLA0_A05302g"/>
<reference evidence="2 3" key="1">
    <citation type="journal article" date="2004" name="Nature">
        <title>Genome evolution in yeasts.</title>
        <authorList>
            <consortium name="Genolevures"/>
            <person name="Dujon B."/>
            <person name="Sherman D."/>
            <person name="Fischer G."/>
            <person name="Durrens P."/>
            <person name="Casaregola S."/>
            <person name="Lafontaine I."/>
            <person name="de Montigny J."/>
            <person name="Marck C."/>
            <person name="Neuveglise C."/>
            <person name="Talla E."/>
            <person name="Goffard N."/>
            <person name="Frangeul L."/>
            <person name="Aigle M."/>
            <person name="Anthouard V."/>
            <person name="Babour A."/>
            <person name="Barbe V."/>
            <person name="Barnay S."/>
            <person name="Blanchin S."/>
            <person name="Beckerich J.M."/>
            <person name="Beyne E."/>
            <person name="Bleykasten C."/>
            <person name="Boisrame A."/>
            <person name="Boyer J."/>
            <person name="Cattolico L."/>
            <person name="Confanioleri F."/>
            <person name="de Daruvar A."/>
            <person name="Despons L."/>
            <person name="Fabre E."/>
            <person name="Fairhead C."/>
            <person name="Ferry-Dumazet H."/>
            <person name="Groppi A."/>
            <person name="Hantraye F."/>
            <person name="Hennequin C."/>
            <person name="Jauniaux N."/>
            <person name="Joyet P."/>
            <person name="Kachouri R."/>
            <person name="Kerrest A."/>
            <person name="Koszul R."/>
            <person name="Lemaire M."/>
            <person name="Lesur I."/>
            <person name="Ma L."/>
            <person name="Muller H."/>
            <person name="Nicaud J.M."/>
            <person name="Nikolski M."/>
            <person name="Oztas S."/>
            <person name="Ozier-Kalogeropoulos O."/>
            <person name="Pellenz S."/>
            <person name="Potier S."/>
            <person name="Richard G.F."/>
            <person name="Straub M.L."/>
            <person name="Suleau A."/>
            <person name="Swennene D."/>
            <person name="Tekaia F."/>
            <person name="Wesolowski-Louvel M."/>
            <person name="Westhof E."/>
            <person name="Wirth B."/>
            <person name="Zeniou-Meyer M."/>
            <person name="Zivanovic I."/>
            <person name="Bolotin-Fukuhara M."/>
            <person name="Thierry A."/>
            <person name="Bouchier C."/>
            <person name="Caudron B."/>
            <person name="Scarpelli C."/>
            <person name="Gaillardin C."/>
            <person name="Weissenbach J."/>
            <person name="Wincker P."/>
            <person name="Souciet J.L."/>
        </authorList>
    </citation>
    <scope>NUCLEOTIDE SEQUENCE [LARGE SCALE GENOMIC DNA]</scope>
    <source>
        <strain evidence="3">ATCC 8585 / CBS 2359 / DSM 70799 / NBRC 1267 / NRRL Y-1140 / WM37</strain>
    </source>
</reference>